<dbReference type="GO" id="GO:0003700">
    <property type="term" value="F:DNA-binding transcription factor activity"/>
    <property type="evidence" value="ECO:0007669"/>
    <property type="project" value="InterPro"/>
</dbReference>
<gene>
    <name evidence="4" type="ORF">AS188_02765</name>
    <name evidence="5" type="ORF">KFL01_11340</name>
</gene>
<organism evidence="4 6">
    <name type="scientific">Kocuria flava</name>
    <dbReference type="NCBI Taxonomy" id="446860"/>
    <lineage>
        <taxon>Bacteria</taxon>
        <taxon>Bacillati</taxon>
        <taxon>Actinomycetota</taxon>
        <taxon>Actinomycetes</taxon>
        <taxon>Micrococcales</taxon>
        <taxon>Micrococcaceae</taxon>
        <taxon>Kocuria</taxon>
    </lineage>
</organism>
<keyword evidence="7" id="KW-1185">Reference proteome</keyword>
<proteinExistence type="inferred from homology"/>
<feature type="domain" description="HTH marR-type" evidence="3">
    <location>
        <begin position="22"/>
        <end position="74"/>
    </location>
</feature>
<feature type="compositionally biased region" description="Polar residues" evidence="2">
    <location>
        <begin position="12"/>
        <end position="22"/>
    </location>
</feature>
<dbReference type="InterPro" id="IPR036388">
    <property type="entry name" value="WH-like_DNA-bd_sf"/>
</dbReference>
<dbReference type="Gene3D" id="1.10.10.10">
    <property type="entry name" value="Winged helix-like DNA-binding domain superfamily/Winged helix DNA-binding domain"/>
    <property type="match status" value="1"/>
</dbReference>
<dbReference type="RefSeq" id="WP_058857556.1">
    <property type="nucleotide sequence ID" value="NZ_BJZR01000023.1"/>
</dbReference>
<dbReference type="Pfam" id="PF12802">
    <property type="entry name" value="MarR_2"/>
    <property type="match status" value="1"/>
</dbReference>
<dbReference type="PROSITE" id="PS01125">
    <property type="entry name" value="ROK"/>
    <property type="match status" value="1"/>
</dbReference>
<dbReference type="CDD" id="cd24076">
    <property type="entry name" value="ASKHA_ATPase_ROK_BsXylR-like"/>
    <property type="match status" value="1"/>
</dbReference>
<comment type="similarity">
    <text evidence="1">Belongs to the ROK (NagC/XylR) family.</text>
</comment>
<dbReference type="EMBL" id="CP013254">
    <property type="protein sequence ID" value="ALU38844.1"/>
    <property type="molecule type" value="Genomic_DNA"/>
</dbReference>
<reference evidence="5 7" key="2">
    <citation type="submission" date="2019-07" db="EMBL/GenBank/DDBJ databases">
        <title>Whole genome shotgun sequence of Kocuria flava NBRC 107626.</title>
        <authorList>
            <person name="Hosoyama A."/>
            <person name="Uohara A."/>
            <person name="Ohji S."/>
            <person name="Ichikawa N."/>
        </authorList>
    </citation>
    <scope>NUCLEOTIDE SEQUENCE [LARGE SCALE GENOMIC DNA]</scope>
    <source>
        <strain evidence="5 7">NBRC 107626</strain>
    </source>
</reference>
<accession>A0A0U3I6A0</accession>
<dbReference type="Proteomes" id="UP000057181">
    <property type="component" value="Chromosome"/>
</dbReference>
<evidence type="ECO:0000313" key="6">
    <source>
        <dbReference type="Proteomes" id="UP000057181"/>
    </source>
</evidence>
<dbReference type="InterPro" id="IPR036390">
    <property type="entry name" value="WH_DNA-bd_sf"/>
</dbReference>
<protein>
    <submittedName>
        <fullName evidence="4">Transcriptional regulator</fullName>
    </submittedName>
</protein>
<sequence>MSAPPGADPRPGSQSSLRSANQQRVLETVRRHGGLTQAQISRRTALAPSTVSNIVHELIGAGLLVMEADHAGRRGQLITFRGSAGHVLGVDVGHRHATVAVADLNQRILAQRRHDLPEGHRFDEDLRLVDHSLQRLLEEIGVPRSGVLAGGLTVPAPVDLEGRVISAGAILPAWSGIDVRAEASALLGLPVVVENDADAGALGEHTWGAGRGTRHMAYLKLGHGVGSGLVLDGRLYRGATGSAGEIGHSTVDERGRLCRCGNRGCLETFVSSDEVVHLLAGTHGPDLTLADVVDAALAGDVGCARVIGDTGRTLGVTVANLCNTLNPELVVVGGELARSGELLLGPLREIVGRYGVRGAVRELRIEPARLGLQAHVAGAVIVALQHAELPVGPPRD</sequence>
<dbReference type="OrthoDB" id="3189808at2"/>
<dbReference type="STRING" id="446860.AS188_02765"/>
<dbReference type="Proteomes" id="UP000321155">
    <property type="component" value="Unassembled WGS sequence"/>
</dbReference>
<dbReference type="Pfam" id="PF00480">
    <property type="entry name" value="ROK"/>
    <property type="match status" value="1"/>
</dbReference>
<dbReference type="PANTHER" id="PTHR18964">
    <property type="entry name" value="ROK (REPRESSOR, ORF, KINASE) FAMILY"/>
    <property type="match status" value="1"/>
</dbReference>
<evidence type="ECO:0000259" key="3">
    <source>
        <dbReference type="Pfam" id="PF12802"/>
    </source>
</evidence>
<dbReference type="InterPro" id="IPR049874">
    <property type="entry name" value="ROK_cs"/>
</dbReference>
<dbReference type="AlphaFoldDB" id="A0A0U3I6A0"/>
<dbReference type="EMBL" id="BJZR01000023">
    <property type="protein sequence ID" value="GEO91828.1"/>
    <property type="molecule type" value="Genomic_DNA"/>
</dbReference>
<evidence type="ECO:0000313" key="4">
    <source>
        <dbReference type="EMBL" id="ALU38844.1"/>
    </source>
</evidence>
<dbReference type="KEGG" id="kfv:AS188_02765"/>
<dbReference type="InterPro" id="IPR000835">
    <property type="entry name" value="HTH_MarR-typ"/>
</dbReference>
<evidence type="ECO:0000313" key="7">
    <source>
        <dbReference type="Proteomes" id="UP000321155"/>
    </source>
</evidence>
<dbReference type="PANTHER" id="PTHR18964:SF173">
    <property type="entry name" value="GLUCOKINASE"/>
    <property type="match status" value="1"/>
</dbReference>
<evidence type="ECO:0000256" key="1">
    <source>
        <dbReference type="ARBA" id="ARBA00006479"/>
    </source>
</evidence>
<evidence type="ECO:0000313" key="5">
    <source>
        <dbReference type="EMBL" id="GEO91828.1"/>
    </source>
</evidence>
<dbReference type="InterPro" id="IPR000600">
    <property type="entry name" value="ROK"/>
</dbReference>
<dbReference type="SUPFAM" id="SSF53067">
    <property type="entry name" value="Actin-like ATPase domain"/>
    <property type="match status" value="1"/>
</dbReference>
<reference evidence="4 6" key="1">
    <citation type="submission" date="2015-11" db="EMBL/GenBank/DDBJ databases">
        <title>Complete Genome Sequence of Kocuria flava strain HO-9041.</title>
        <authorList>
            <person name="Zhou M."/>
            <person name="Dai J."/>
        </authorList>
    </citation>
    <scope>NUCLEOTIDE SEQUENCE [LARGE SCALE GENOMIC DNA]</scope>
    <source>
        <strain evidence="4 6">HO-9041</strain>
    </source>
</reference>
<dbReference type="SUPFAM" id="SSF46785">
    <property type="entry name" value="Winged helix' DNA-binding domain"/>
    <property type="match status" value="1"/>
</dbReference>
<name>A0A0U3I6A0_9MICC</name>
<feature type="region of interest" description="Disordered" evidence="2">
    <location>
        <begin position="1"/>
        <end position="22"/>
    </location>
</feature>
<dbReference type="Gene3D" id="3.30.420.40">
    <property type="match status" value="2"/>
</dbReference>
<evidence type="ECO:0000256" key="2">
    <source>
        <dbReference type="SAM" id="MobiDB-lite"/>
    </source>
</evidence>
<dbReference type="InterPro" id="IPR043129">
    <property type="entry name" value="ATPase_NBD"/>
</dbReference>